<dbReference type="PANTHER" id="PTHR33204:SF39">
    <property type="entry name" value="TRANSCRIPTIONAL REGULATORY PROTEIN"/>
    <property type="match status" value="1"/>
</dbReference>
<organism evidence="5 6">
    <name type="scientific">Candidatus Tidjanibacter faecipullorum</name>
    <dbReference type="NCBI Taxonomy" id="2838766"/>
    <lineage>
        <taxon>Bacteria</taxon>
        <taxon>Pseudomonadati</taxon>
        <taxon>Bacteroidota</taxon>
        <taxon>Bacteroidia</taxon>
        <taxon>Bacteroidales</taxon>
        <taxon>Rikenellaceae</taxon>
        <taxon>Tidjanibacter</taxon>
    </lineage>
</organism>
<dbReference type="SUPFAM" id="SSF46785">
    <property type="entry name" value="Winged helix' DNA-binding domain"/>
    <property type="match status" value="1"/>
</dbReference>
<name>A0A9D2DCE8_9BACT</name>
<accession>A0A9D2DCE8</accession>
<protein>
    <submittedName>
        <fullName evidence="5">Helix-turn-helix transcriptional regulator</fullName>
    </submittedName>
</protein>
<evidence type="ECO:0000313" key="5">
    <source>
        <dbReference type="EMBL" id="HIZ14378.1"/>
    </source>
</evidence>
<dbReference type="EMBL" id="DXCC01000002">
    <property type="protein sequence ID" value="HIZ14378.1"/>
    <property type="molecule type" value="Genomic_DNA"/>
</dbReference>
<reference evidence="5" key="2">
    <citation type="submission" date="2021-04" db="EMBL/GenBank/DDBJ databases">
        <authorList>
            <person name="Gilroy R."/>
        </authorList>
    </citation>
    <scope>NUCLEOTIDE SEQUENCE</scope>
    <source>
        <strain evidence="5">ChiHjej11B10-19426</strain>
    </source>
</reference>
<dbReference type="InterPro" id="IPR036388">
    <property type="entry name" value="WH-like_DNA-bd_sf"/>
</dbReference>
<evidence type="ECO:0000313" key="6">
    <source>
        <dbReference type="Proteomes" id="UP000824014"/>
    </source>
</evidence>
<dbReference type="Gene3D" id="1.10.10.10">
    <property type="entry name" value="Winged helix-like DNA-binding domain superfamily/Winged helix DNA-binding domain"/>
    <property type="match status" value="1"/>
</dbReference>
<feature type="domain" description="HTH hxlR-type" evidence="4">
    <location>
        <begin position="14"/>
        <end position="115"/>
    </location>
</feature>
<dbReference type="AlphaFoldDB" id="A0A9D2DCE8"/>
<evidence type="ECO:0000256" key="2">
    <source>
        <dbReference type="ARBA" id="ARBA00023125"/>
    </source>
</evidence>
<gene>
    <name evidence="5" type="ORF">H9816_00450</name>
</gene>
<proteinExistence type="predicted"/>
<reference evidence="5" key="1">
    <citation type="journal article" date="2021" name="PeerJ">
        <title>Extensive microbial diversity within the chicken gut microbiome revealed by metagenomics and culture.</title>
        <authorList>
            <person name="Gilroy R."/>
            <person name="Ravi A."/>
            <person name="Getino M."/>
            <person name="Pursley I."/>
            <person name="Horton D.L."/>
            <person name="Alikhan N.F."/>
            <person name="Baker D."/>
            <person name="Gharbi K."/>
            <person name="Hall N."/>
            <person name="Watson M."/>
            <person name="Adriaenssens E.M."/>
            <person name="Foster-Nyarko E."/>
            <person name="Jarju S."/>
            <person name="Secka A."/>
            <person name="Antonio M."/>
            <person name="Oren A."/>
            <person name="Chaudhuri R.R."/>
            <person name="La Ragione R."/>
            <person name="Hildebrand F."/>
            <person name="Pallen M.J."/>
        </authorList>
    </citation>
    <scope>NUCLEOTIDE SEQUENCE</scope>
    <source>
        <strain evidence="5">ChiHjej11B10-19426</strain>
    </source>
</reference>
<dbReference type="Proteomes" id="UP000824014">
    <property type="component" value="Unassembled WGS sequence"/>
</dbReference>
<keyword evidence="1" id="KW-0805">Transcription regulation</keyword>
<sequence length="127" mass="14790">MKRSTVQDTMFPACPVRNVLARLCDKWALLVIYILARSGEETMRFKDLKQQLPDISQRMLTMTLRTLEEDGYVTRTVYSEIPPRVEYALTARARSLMPVLDSLLQWAVDHMEDVMRDRKVAMAQPKE</sequence>
<dbReference type="GO" id="GO:0003677">
    <property type="term" value="F:DNA binding"/>
    <property type="evidence" value="ECO:0007669"/>
    <property type="project" value="UniProtKB-KW"/>
</dbReference>
<keyword evidence="3" id="KW-0804">Transcription</keyword>
<keyword evidence="2" id="KW-0238">DNA-binding</keyword>
<dbReference type="InterPro" id="IPR036390">
    <property type="entry name" value="WH_DNA-bd_sf"/>
</dbReference>
<dbReference type="Pfam" id="PF01638">
    <property type="entry name" value="HxlR"/>
    <property type="match status" value="1"/>
</dbReference>
<dbReference type="PANTHER" id="PTHR33204">
    <property type="entry name" value="TRANSCRIPTIONAL REGULATOR, MARR FAMILY"/>
    <property type="match status" value="1"/>
</dbReference>
<dbReference type="InterPro" id="IPR002577">
    <property type="entry name" value="HTH_HxlR"/>
</dbReference>
<comment type="caution">
    <text evidence="5">The sequence shown here is derived from an EMBL/GenBank/DDBJ whole genome shotgun (WGS) entry which is preliminary data.</text>
</comment>
<evidence type="ECO:0000256" key="3">
    <source>
        <dbReference type="ARBA" id="ARBA00023163"/>
    </source>
</evidence>
<evidence type="ECO:0000256" key="1">
    <source>
        <dbReference type="ARBA" id="ARBA00023015"/>
    </source>
</evidence>
<evidence type="ECO:0000259" key="4">
    <source>
        <dbReference type="PROSITE" id="PS51118"/>
    </source>
</evidence>
<dbReference type="PROSITE" id="PS51118">
    <property type="entry name" value="HTH_HXLR"/>
    <property type="match status" value="1"/>
</dbReference>